<reference evidence="2" key="1">
    <citation type="submission" date="2019-08" db="EMBL/GenBank/DDBJ databases">
        <title>The improved chromosome-level genome for the pearl oyster Pinctada fucata martensii using PacBio sequencing and Hi-C.</title>
        <authorList>
            <person name="Zheng Z."/>
        </authorList>
    </citation>
    <scope>NUCLEOTIDE SEQUENCE</scope>
    <source>
        <strain evidence="2">ZZ-2019</strain>
        <tissue evidence="2">Adductor muscle</tissue>
    </source>
</reference>
<dbReference type="EMBL" id="VSWD01000013">
    <property type="protein sequence ID" value="KAK3084659.1"/>
    <property type="molecule type" value="Genomic_DNA"/>
</dbReference>
<keyword evidence="3" id="KW-1185">Reference proteome</keyword>
<dbReference type="AlphaFoldDB" id="A0AA88XFX8"/>
<accession>A0AA88XFX8</accession>
<organism evidence="2 3">
    <name type="scientific">Pinctada imbricata</name>
    <name type="common">Atlantic pearl-oyster</name>
    <name type="synonym">Pinctada martensii</name>
    <dbReference type="NCBI Taxonomy" id="66713"/>
    <lineage>
        <taxon>Eukaryota</taxon>
        <taxon>Metazoa</taxon>
        <taxon>Spiralia</taxon>
        <taxon>Lophotrochozoa</taxon>
        <taxon>Mollusca</taxon>
        <taxon>Bivalvia</taxon>
        <taxon>Autobranchia</taxon>
        <taxon>Pteriomorphia</taxon>
        <taxon>Pterioida</taxon>
        <taxon>Pterioidea</taxon>
        <taxon>Pteriidae</taxon>
        <taxon>Pinctada</taxon>
    </lineage>
</organism>
<protein>
    <recommendedName>
        <fullName evidence="1">Metallo-beta-lactamase domain-containing protein</fullName>
    </recommendedName>
</protein>
<dbReference type="InterPro" id="IPR036866">
    <property type="entry name" value="RibonucZ/Hydroxyglut_hydro"/>
</dbReference>
<dbReference type="Gene3D" id="3.60.15.10">
    <property type="entry name" value="Ribonuclease Z/Hydroxyacylglutathione hydrolase-like"/>
    <property type="match status" value="1"/>
</dbReference>
<dbReference type="InterPro" id="IPR001279">
    <property type="entry name" value="Metallo-B-lactamas"/>
</dbReference>
<name>A0AA88XFX8_PINIB</name>
<gene>
    <name evidence="2" type="ORF">FSP39_017061</name>
</gene>
<proteinExistence type="predicted"/>
<evidence type="ECO:0000259" key="1">
    <source>
        <dbReference type="SMART" id="SM00849"/>
    </source>
</evidence>
<comment type="caution">
    <text evidence="2">The sequence shown here is derived from an EMBL/GenBank/DDBJ whole genome shotgun (WGS) entry which is preliminary data.</text>
</comment>
<dbReference type="PANTHER" id="PTHR46504:SF2">
    <property type="entry name" value="TRNASE Z TRZ1"/>
    <property type="match status" value="1"/>
</dbReference>
<evidence type="ECO:0000313" key="2">
    <source>
        <dbReference type="EMBL" id="KAK3084659.1"/>
    </source>
</evidence>
<feature type="domain" description="Metallo-beta-lactamase" evidence="1">
    <location>
        <begin position="22"/>
        <end position="233"/>
    </location>
</feature>
<evidence type="ECO:0000313" key="3">
    <source>
        <dbReference type="Proteomes" id="UP001186944"/>
    </source>
</evidence>
<dbReference type="Proteomes" id="UP001186944">
    <property type="component" value="Unassembled WGS sequence"/>
</dbReference>
<sequence>MEKKGFIKIGKYHVFPWTISGLESCVVVRSDDLFVVFDMGYSHRETIMCKHVFISHGHMDHIGGLPQHNMKRGLFRLPGATYFLPKHLVEKVSAVASLFHDIHGTDSENMLEEELHLVGVDPGETIEISPKFFAQPFQTHHRVKSQGYLIYKRNKELKPEYRGLEGREIGEKVKSGIDVYQITTSPEIAYTGDTTFEVFQNLPHPDLLKVKLLITESTYIDLDPKTDSIAKARERGHIHVQEIIRNEEFFKDVGAICLTHFSDKYPPSYIDRTLSEILPSSLKDKVFYSTIAKEKS</sequence>
<dbReference type="SUPFAM" id="SSF56281">
    <property type="entry name" value="Metallo-hydrolase/oxidoreductase"/>
    <property type="match status" value="1"/>
</dbReference>
<dbReference type="PANTHER" id="PTHR46504">
    <property type="entry name" value="TRNASE Z TRZ1"/>
    <property type="match status" value="1"/>
</dbReference>
<dbReference type="SMART" id="SM00849">
    <property type="entry name" value="Lactamase_B"/>
    <property type="match status" value="1"/>
</dbReference>